<evidence type="ECO:0000313" key="8">
    <source>
        <dbReference type="Proteomes" id="UP001334084"/>
    </source>
</evidence>
<name>A0AAX4JC16_9MICR</name>
<sequence length="555" mass="64117">MEKLKLYKFRETCSCCFLNVKSGINVCKCQISFCDKHFDVHTNKSSCSLLYRVHDQDTLHIQASDLNNEEKQKALEKLKLILKCNNYDEKVIFKTDEVECHHILHISVHDKIQIDKLKNLKCNDCEVTKNLYICFTCGFIGCGRVQFGIEGNGHAKHHYNVTDHCIFVLISSITPEYICDTFCYKCDEFIVNPICEAKIECVEFFTTDASETDKKVVVEESVNEDPSPFLGIKNAGNTCFISSSLQLIGLIASKEDLDFEKHFEICEENNPLNCIYCQACKIFNEMKIKRKSMDCKSISIPDMLVLIWRRFPFFEKNVQEDASEFLLAFLNLLSEAESIGLFPKISQFFKLKTESQTSCNSCKSSRVNEEEQFALFLPFKQSLQSCVENYFKDHTGVCSCGNEQIVSNKILSLPKYLLVSVKKFKYENQVCTKICDSLSVDEVNLVKFIKRPSISNYFIQELISKGFKEGEILLSLSSNVDFDNKEELIREYSESYRTNPVYNVQGSIVHTGTSFNAGHYMWFVKNKDVFYLVNDRKISEERVEWFEQSYVICLY</sequence>
<dbReference type="Pfam" id="PF02148">
    <property type="entry name" value="zf-UBP"/>
    <property type="match status" value="1"/>
</dbReference>
<evidence type="ECO:0000256" key="3">
    <source>
        <dbReference type="ARBA" id="ARBA00022833"/>
    </source>
</evidence>
<dbReference type="InterPro" id="IPR018200">
    <property type="entry name" value="USP_CS"/>
</dbReference>
<keyword evidence="3" id="KW-0862">Zinc</keyword>
<accession>A0AAX4JC16</accession>
<gene>
    <name evidence="7" type="ORF">VNE69_05037</name>
</gene>
<protein>
    <submittedName>
        <fullName evidence="7">Ubiquitin carboxyl-terminal hydrolase (UBP14)</fullName>
    </submittedName>
</protein>
<dbReference type="Gene3D" id="3.30.40.10">
    <property type="entry name" value="Zinc/RING finger domain, C3HC4 (zinc finger)"/>
    <property type="match status" value="1"/>
</dbReference>
<dbReference type="InterPro" id="IPR028889">
    <property type="entry name" value="USP"/>
</dbReference>
<evidence type="ECO:0000259" key="5">
    <source>
        <dbReference type="PROSITE" id="PS50235"/>
    </source>
</evidence>
<dbReference type="PROSITE" id="PS00972">
    <property type="entry name" value="USP_1"/>
    <property type="match status" value="1"/>
</dbReference>
<dbReference type="Proteomes" id="UP001334084">
    <property type="component" value="Chromosome 5"/>
</dbReference>
<feature type="domain" description="USP" evidence="5">
    <location>
        <begin position="230"/>
        <end position="555"/>
    </location>
</feature>
<reference evidence="7" key="1">
    <citation type="journal article" date="2024" name="BMC Genomics">
        <title>Functional annotation of a divergent genome using sequence and structure-based similarity.</title>
        <authorList>
            <person name="Svedberg D."/>
            <person name="Winiger R.R."/>
            <person name="Berg A."/>
            <person name="Sharma H."/>
            <person name="Tellgren-Roth C."/>
            <person name="Debrunner-Vossbrinck B.A."/>
            <person name="Vossbrinck C.R."/>
            <person name="Barandun J."/>
        </authorList>
    </citation>
    <scope>NUCLEOTIDE SEQUENCE</scope>
    <source>
        <strain evidence="7">Illinois isolate</strain>
    </source>
</reference>
<evidence type="ECO:0000313" key="7">
    <source>
        <dbReference type="EMBL" id="WUR03442.1"/>
    </source>
</evidence>
<dbReference type="GO" id="GO:0016579">
    <property type="term" value="P:protein deubiquitination"/>
    <property type="evidence" value="ECO:0007669"/>
    <property type="project" value="InterPro"/>
</dbReference>
<keyword evidence="2 4" id="KW-0863">Zinc-finger</keyword>
<dbReference type="InterPro" id="IPR001607">
    <property type="entry name" value="Znf_UBP"/>
</dbReference>
<feature type="domain" description="UBP-type" evidence="6">
    <location>
        <begin position="98"/>
        <end position="208"/>
    </location>
</feature>
<dbReference type="InterPro" id="IPR013083">
    <property type="entry name" value="Znf_RING/FYVE/PHD"/>
</dbReference>
<dbReference type="KEGG" id="vnx:VNE69_05037"/>
<dbReference type="PANTHER" id="PTHR24006">
    <property type="entry name" value="UBIQUITIN CARBOXYL-TERMINAL HYDROLASE"/>
    <property type="match status" value="1"/>
</dbReference>
<dbReference type="GO" id="GO:0005829">
    <property type="term" value="C:cytosol"/>
    <property type="evidence" value="ECO:0007669"/>
    <property type="project" value="TreeGrafter"/>
</dbReference>
<dbReference type="AlphaFoldDB" id="A0AAX4JC16"/>
<dbReference type="InterPro" id="IPR001394">
    <property type="entry name" value="Peptidase_C19_UCH"/>
</dbReference>
<evidence type="ECO:0000256" key="2">
    <source>
        <dbReference type="ARBA" id="ARBA00022771"/>
    </source>
</evidence>
<dbReference type="PROSITE" id="PS50235">
    <property type="entry name" value="USP_3"/>
    <property type="match status" value="1"/>
</dbReference>
<dbReference type="Gene3D" id="3.90.70.10">
    <property type="entry name" value="Cysteine proteinases"/>
    <property type="match status" value="1"/>
</dbReference>
<dbReference type="GO" id="GO:0005634">
    <property type="term" value="C:nucleus"/>
    <property type="evidence" value="ECO:0007669"/>
    <property type="project" value="TreeGrafter"/>
</dbReference>
<keyword evidence="1" id="KW-0479">Metal-binding</keyword>
<dbReference type="InterPro" id="IPR050164">
    <property type="entry name" value="Peptidase_C19"/>
</dbReference>
<dbReference type="PROSITE" id="PS50271">
    <property type="entry name" value="ZF_UBP"/>
    <property type="match status" value="1"/>
</dbReference>
<dbReference type="SUPFAM" id="SSF54001">
    <property type="entry name" value="Cysteine proteinases"/>
    <property type="match status" value="1"/>
</dbReference>
<organism evidence="7 8">
    <name type="scientific">Vairimorpha necatrix</name>
    <dbReference type="NCBI Taxonomy" id="6039"/>
    <lineage>
        <taxon>Eukaryota</taxon>
        <taxon>Fungi</taxon>
        <taxon>Fungi incertae sedis</taxon>
        <taxon>Microsporidia</taxon>
        <taxon>Nosematidae</taxon>
        <taxon>Vairimorpha</taxon>
    </lineage>
</organism>
<dbReference type="InterPro" id="IPR038765">
    <property type="entry name" value="Papain-like_cys_pep_sf"/>
</dbReference>
<keyword evidence="8" id="KW-1185">Reference proteome</keyword>
<dbReference type="SMART" id="SM00290">
    <property type="entry name" value="ZnF_UBP"/>
    <property type="match status" value="1"/>
</dbReference>
<dbReference type="SUPFAM" id="SSF57850">
    <property type="entry name" value="RING/U-box"/>
    <property type="match status" value="1"/>
</dbReference>
<dbReference type="Pfam" id="PF00443">
    <property type="entry name" value="UCH"/>
    <property type="match status" value="1"/>
</dbReference>
<evidence type="ECO:0000256" key="1">
    <source>
        <dbReference type="ARBA" id="ARBA00022723"/>
    </source>
</evidence>
<dbReference type="EMBL" id="CP142730">
    <property type="protein sequence ID" value="WUR03442.1"/>
    <property type="molecule type" value="Genomic_DNA"/>
</dbReference>
<keyword evidence="7" id="KW-0378">Hydrolase</keyword>
<dbReference type="GO" id="GO:0008270">
    <property type="term" value="F:zinc ion binding"/>
    <property type="evidence" value="ECO:0007669"/>
    <property type="project" value="UniProtKB-KW"/>
</dbReference>
<evidence type="ECO:0000256" key="4">
    <source>
        <dbReference type="PROSITE-ProRule" id="PRU00502"/>
    </source>
</evidence>
<dbReference type="RefSeq" id="XP_065329587.1">
    <property type="nucleotide sequence ID" value="XM_065473515.1"/>
</dbReference>
<proteinExistence type="predicted"/>
<dbReference type="GeneID" id="90541261"/>
<evidence type="ECO:0000259" key="6">
    <source>
        <dbReference type="PROSITE" id="PS50271"/>
    </source>
</evidence>
<dbReference type="GO" id="GO:0004843">
    <property type="term" value="F:cysteine-type deubiquitinase activity"/>
    <property type="evidence" value="ECO:0007669"/>
    <property type="project" value="InterPro"/>
</dbReference>